<gene>
    <name evidence="1" type="ORF">GRI97_16295</name>
</gene>
<accession>A0A6I4TZP8</accession>
<comment type="caution">
    <text evidence="1">The sequence shown here is derived from an EMBL/GenBank/DDBJ whole genome shotgun (WGS) entry which is preliminary data.</text>
</comment>
<dbReference type="InterPro" id="IPR038296">
    <property type="entry name" value="ParD_sf"/>
</dbReference>
<evidence type="ECO:0000313" key="2">
    <source>
        <dbReference type="Proteomes" id="UP000469430"/>
    </source>
</evidence>
<dbReference type="Pfam" id="PF03693">
    <property type="entry name" value="ParD_antitoxin"/>
    <property type="match status" value="1"/>
</dbReference>
<dbReference type="RefSeq" id="WP_161392288.1">
    <property type="nucleotide sequence ID" value="NZ_JBHSCP010000003.1"/>
</dbReference>
<dbReference type="Proteomes" id="UP000469430">
    <property type="component" value="Unassembled WGS sequence"/>
</dbReference>
<organism evidence="1 2">
    <name type="scientific">Croceibacterium xixiisoli</name>
    <dbReference type="NCBI Taxonomy" id="1476466"/>
    <lineage>
        <taxon>Bacteria</taxon>
        <taxon>Pseudomonadati</taxon>
        <taxon>Pseudomonadota</taxon>
        <taxon>Alphaproteobacteria</taxon>
        <taxon>Sphingomonadales</taxon>
        <taxon>Erythrobacteraceae</taxon>
        <taxon>Croceibacterium</taxon>
    </lineage>
</organism>
<dbReference type="EMBL" id="WTYJ01000004">
    <property type="protein sequence ID" value="MXP00552.1"/>
    <property type="molecule type" value="Genomic_DNA"/>
</dbReference>
<dbReference type="Gene3D" id="6.10.10.120">
    <property type="entry name" value="Antitoxin ParD1-like"/>
    <property type="match status" value="1"/>
</dbReference>
<reference evidence="1 2" key="1">
    <citation type="submission" date="2019-12" db="EMBL/GenBank/DDBJ databases">
        <title>Genomic-based taxomic classification of the family Erythrobacteraceae.</title>
        <authorList>
            <person name="Xu L."/>
        </authorList>
    </citation>
    <scope>NUCLEOTIDE SEQUENCE [LARGE SCALE GENOMIC DNA]</scope>
    <source>
        <strain evidence="1 2">S36</strain>
    </source>
</reference>
<dbReference type="InterPro" id="IPR022789">
    <property type="entry name" value="ParD"/>
</dbReference>
<proteinExistence type="predicted"/>
<evidence type="ECO:0000313" key="1">
    <source>
        <dbReference type="EMBL" id="MXP00552.1"/>
    </source>
</evidence>
<dbReference type="OrthoDB" id="514770at2"/>
<dbReference type="AlphaFoldDB" id="A0A6I4TZP8"/>
<sequence length="82" mass="8925">MAAKAITVTLGEMASHAEKHLASGRYASMSEVMRAGLRALDREEAVLDELVRLRVAEALADPRPPLPLDEAFAQVRAAVRKE</sequence>
<name>A0A6I4TZP8_9SPHN</name>
<protein>
    <submittedName>
        <fullName evidence="1">Type II toxin-antitoxin system ParD family antitoxin</fullName>
    </submittedName>
</protein>
<keyword evidence="2" id="KW-1185">Reference proteome</keyword>